<name>A0A6G8AQ58_9ENTE</name>
<sequence>MVKYEKYKTKAGKDKWKYSGYYGFDEKTGKKLQPRGRGFDSKAEAKLDYERTVENYKNEAQQKMKQDIKFSQLLEEYLEYYKQSGIKPGTYKKFKDEMNRYAIPLLGKKYVSKIDVDDCQEAYDALRKKRKDHRKIKNQIKTVLDFGITKQYITTNPMEYILISKVETRYKKRRLAASENFYEPQQLMTFLEAYKEVEEFHKFVYFRLIAFTGLRRGEALALYESDVIRNKKAIDVNKTLAEDEDGKTYVDPFPKTEESNNIVYLDDDTYDYVIELINFRNSFEQYGNTTYIYNNDFLFPSPKTGKHYHRQAPNEWLKNFFDRNEDELKRRGIHRISPHGFRHSQATLLYELGVDPKDAQYRLRHANLKTTMDIYTHISKDRKRAPILKLDEFSANGATFGATKQEETKKERQER</sequence>
<keyword evidence="2" id="KW-0229">DNA integration</keyword>
<dbReference type="Pfam" id="PF00589">
    <property type="entry name" value="Phage_integrase"/>
    <property type="match status" value="1"/>
</dbReference>
<dbReference type="InterPro" id="IPR004107">
    <property type="entry name" value="Integrase_SAM-like_N"/>
</dbReference>
<organism evidence="8 9">
    <name type="scientific">Vagococcus hydrophili</name>
    <dbReference type="NCBI Taxonomy" id="2714947"/>
    <lineage>
        <taxon>Bacteria</taxon>
        <taxon>Bacillati</taxon>
        <taxon>Bacillota</taxon>
        <taxon>Bacilli</taxon>
        <taxon>Lactobacillales</taxon>
        <taxon>Enterococcaceae</taxon>
        <taxon>Vagococcus</taxon>
    </lineage>
</organism>
<gene>
    <name evidence="8" type="ORF">G7082_00280</name>
</gene>
<feature type="domain" description="Tyr recombinase" evidence="6">
    <location>
        <begin position="172"/>
        <end position="388"/>
    </location>
</feature>
<dbReference type="PANTHER" id="PTHR30629">
    <property type="entry name" value="PROPHAGE INTEGRASE"/>
    <property type="match status" value="1"/>
</dbReference>
<evidence type="ECO:0000313" key="9">
    <source>
        <dbReference type="Proteomes" id="UP000501747"/>
    </source>
</evidence>
<dbReference type="InterPro" id="IPR010998">
    <property type="entry name" value="Integrase_recombinase_N"/>
</dbReference>
<dbReference type="InterPro" id="IPR044068">
    <property type="entry name" value="CB"/>
</dbReference>
<dbReference type="Pfam" id="PF14659">
    <property type="entry name" value="Phage_int_SAM_3"/>
    <property type="match status" value="1"/>
</dbReference>
<dbReference type="EMBL" id="CP049887">
    <property type="protein sequence ID" value="QIL47072.1"/>
    <property type="molecule type" value="Genomic_DNA"/>
</dbReference>
<evidence type="ECO:0000256" key="4">
    <source>
        <dbReference type="ARBA" id="ARBA00023172"/>
    </source>
</evidence>
<dbReference type="Proteomes" id="UP000501747">
    <property type="component" value="Chromosome"/>
</dbReference>
<evidence type="ECO:0000256" key="3">
    <source>
        <dbReference type="ARBA" id="ARBA00023125"/>
    </source>
</evidence>
<proteinExistence type="inferred from homology"/>
<evidence type="ECO:0000256" key="1">
    <source>
        <dbReference type="ARBA" id="ARBA00008857"/>
    </source>
</evidence>
<accession>A0A6G8AQ58</accession>
<dbReference type="InterPro" id="IPR013762">
    <property type="entry name" value="Integrase-like_cat_sf"/>
</dbReference>
<dbReference type="Gene3D" id="1.10.150.130">
    <property type="match status" value="1"/>
</dbReference>
<dbReference type="PANTHER" id="PTHR30629:SF2">
    <property type="entry name" value="PROPHAGE INTEGRASE INTS-RELATED"/>
    <property type="match status" value="1"/>
</dbReference>
<dbReference type="Gene3D" id="1.10.443.10">
    <property type="entry name" value="Intergrase catalytic core"/>
    <property type="match status" value="1"/>
</dbReference>
<evidence type="ECO:0000259" key="6">
    <source>
        <dbReference type="PROSITE" id="PS51898"/>
    </source>
</evidence>
<dbReference type="RefSeq" id="WP_166033184.1">
    <property type="nucleotide sequence ID" value="NZ_CP049887.1"/>
</dbReference>
<dbReference type="GO" id="GO:0003677">
    <property type="term" value="F:DNA binding"/>
    <property type="evidence" value="ECO:0007669"/>
    <property type="project" value="UniProtKB-UniRule"/>
</dbReference>
<evidence type="ECO:0000256" key="2">
    <source>
        <dbReference type="ARBA" id="ARBA00022908"/>
    </source>
</evidence>
<keyword evidence="4" id="KW-0233">DNA recombination</keyword>
<comment type="similarity">
    <text evidence="1">Belongs to the 'phage' integrase family.</text>
</comment>
<feature type="domain" description="Core-binding (CB)" evidence="7">
    <location>
        <begin position="68"/>
        <end position="148"/>
    </location>
</feature>
<dbReference type="GO" id="GO:0015074">
    <property type="term" value="P:DNA integration"/>
    <property type="evidence" value="ECO:0007669"/>
    <property type="project" value="UniProtKB-KW"/>
</dbReference>
<evidence type="ECO:0000259" key="7">
    <source>
        <dbReference type="PROSITE" id="PS51900"/>
    </source>
</evidence>
<evidence type="ECO:0000313" key="8">
    <source>
        <dbReference type="EMBL" id="QIL47072.1"/>
    </source>
</evidence>
<keyword evidence="3 5" id="KW-0238">DNA-binding</keyword>
<reference evidence="8 9" key="1">
    <citation type="submission" date="2020-03" db="EMBL/GenBank/DDBJ databases">
        <title>Vagococcus sp. nov., isolated from beetles.</title>
        <authorList>
            <person name="Hyun D.-W."/>
            <person name="Bae J.-W."/>
        </authorList>
    </citation>
    <scope>NUCLEOTIDE SEQUENCE [LARGE SCALE GENOMIC DNA]</scope>
    <source>
        <strain evidence="8 9">HDW17B</strain>
    </source>
</reference>
<protein>
    <submittedName>
        <fullName evidence="8">Site-specific integrase</fullName>
    </submittedName>
</protein>
<evidence type="ECO:0000256" key="5">
    <source>
        <dbReference type="PROSITE-ProRule" id="PRU01248"/>
    </source>
</evidence>
<dbReference type="SUPFAM" id="SSF56349">
    <property type="entry name" value="DNA breaking-rejoining enzymes"/>
    <property type="match status" value="1"/>
</dbReference>
<dbReference type="InterPro" id="IPR050808">
    <property type="entry name" value="Phage_Integrase"/>
</dbReference>
<dbReference type="AlphaFoldDB" id="A0A6G8AQ58"/>
<dbReference type="InterPro" id="IPR002104">
    <property type="entry name" value="Integrase_catalytic"/>
</dbReference>
<dbReference type="PROSITE" id="PS51898">
    <property type="entry name" value="TYR_RECOMBINASE"/>
    <property type="match status" value="1"/>
</dbReference>
<dbReference type="CDD" id="cd01189">
    <property type="entry name" value="INT_ICEBs1_C_like"/>
    <property type="match status" value="1"/>
</dbReference>
<dbReference type="KEGG" id="vhy:G7082_00280"/>
<dbReference type="GO" id="GO:0006310">
    <property type="term" value="P:DNA recombination"/>
    <property type="evidence" value="ECO:0007669"/>
    <property type="project" value="UniProtKB-KW"/>
</dbReference>
<dbReference type="InterPro" id="IPR011010">
    <property type="entry name" value="DNA_brk_join_enz"/>
</dbReference>
<dbReference type="PROSITE" id="PS51900">
    <property type="entry name" value="CB"/>
    <property type="match status" value="1"/>
</dbReference>
<keyword evidence="9" id="KW-1185">Reference proteome</keyword>